<feature type="compositionally biased region" description="Polar residues" evidence="1">
    <location>
        <begin position="134"/>
        <end position="151"/>
    </location>
</feature>
<dbReference type="PANTHER" id="PTHR28094">
    <property type="entry name" value="MEIOTICALLY UP-REGULATED GENE 113 PROTEIN"/>
    <property type="match status" value="1"/>
</dbReference>
<feature type="domain" description="Bacteriophage T5 Orf172 DNA-binding" evidence="2">
    <location>
        <begin position="230"/>
        <end position="329"/>
    </location>
</feature>
<evidence type="ECO:0000313" key="3">
    <source>
        <dbReference type="EMBL" id="KAF2763152.1"/>
    </source>
</evidence>
<dbReference type="Proteomes" id="UP000799437">
    <property type="component" value="Unassembled WGS sequence"/>
</dbReference>
<organism evidence="3 4">
    <name type="scientific">Pseudovirgaria hyperparasitica</name>
    <dbReference type="NCBI Taxonomy" id="470096"/>
    <lineage>
        <taxon>Eukaryota</taxon>
        <taxon>Fungi</taxon>
        <taxon>Dikarya</taxon>
        <taxon>Ascomycota</taxon>
        <taxon>Pezizomycotina</taxon>
        <taxon>Dothideomycetes</taxon>
        <taxon>Dothideomycetes incertae sedis</taxon>
        <taxon>Acrospermales</taxon>
        <taxon>Acrospermaceae</taxon>
        <taxon>Pseudovirgaria</taxon>
    </lineage>
</organism>
<protein>
    <recommendedName>
        <fullName evidence="2">Bacteriophage T5 Orf172 DNA-binding domain-containing protein</fullName>
    </recommendedName>
</protein>
<dbReference type="AlphaFoldDB" id="A0A6A6WLW4"/>
<dbReference type="InterPro" id="IPR053006">
    <property type="entry name" value="Meiosis_regulatory"/>
</dbReference>
<accession>A0A6A6WLW4</accession>
<dbReference type="PANTHER" id="PTHR28094:SF1">
    <property type="entry name" value="MEIOTICALLY UP-REGULATED GENE 113 PROTEIN"/>
    <property type="match status" value="1"/>
</dbReference>
<feature type="compositionally biased region" description="Low complexity" evidence="1">
    <location>
        <begin position="85"/>
        <end position="100"/>
    </location>
</feature>
<keyword evidence="4" id="KW-1185">Reference proteome</keyword>
<dbReference type="GeneID" id="54486183"/>
<gene>
    <name evidence="3" type="ORF">EJ05DRAFT_481987</name>
</gene>
<dbReference type="InterPro" id="IPR018306">
    <property type="entry name" value="Phage_T5_Orf172_DNA-bd"/>
</dbReference>
<feature type="compositionally biased region" description="Polar residues" evidence="1">
    <location>
        <begin position="170"/>
        <end position="179"/>
    </location>
</feature>
<dbReference type="Pfam" id="PF10544">
    <property type="entry name" value="T5orf172"/>
    <property type="match status" value="1"/>
</dbReference>
<feature type="region of interest" description="Disordered" evidence="1">
    <location>
        <begin position="42"/>
        <end position="207"/>
    </location>
</feature>
<proteinExistence type="predicted"/>
<feature type="region of interest" description="Disordered" evidence="1">
    <location>
        <begin position="1"/>
        <end position="23"/>
    </location>
</feature>
<sequence>MAPRRVSHCEDPDSDKEAGRDNDIYIDDNETFKSKIHNALGPTSWEIDMGPQNVNLPNGRRTAVQSASGLLTPPTTPLKNASTYTPSPRASSARTSPYSSKVRIRAKRSSEPTTPLNARNRVSGIESPPDLETLAQTISEPGNTNTNTCQVPPSIPISLESPAATPSPPSHFSKSTTRSGRAITSPAAPKVELPHPSSPSKKHKSPQLIDELLRKKLLSPITKKRDSQHGHIYILKSPSNPSLVKIGYSEVPASRFETHTMKCLSDLEDIGTALGVTTDNFKHAYVAECLVHLELLNFRAQVKCRCLTKHKEWYEISIPHAVCIVQRWIKFVRQHPFTTDDRLNDYYLERLKVMPSPLPNELFDHHEPRHERWSKVLSDQGYYLFSVKHFLCAPLSMKTTTRRGFLWHRRWVIGLLETVIEVVFIVNREAAGYSVQFP</sequence>
<evidence type="ECO:0000259" key="2">
    <source>
        <dbReference type="Pfam" id="PF10544"/>
    </source>
</evidence>
<evidence type="ECO:0000313" key="4">
    <source>
        <dbReference type="Proteomes" id="UP000799437"/>
    </source>
</evidence>
<evidence type="ECO:0000256" key="1">
    <source>
        <dbReference type="SAM" id="MobiDB-lite"/>
    </source>
</evidence>
<feature type="compositionally biased region" description="Basic and acidic residues" evidence="1">
    <location>
        <begin position="7"/>
        <end position="23"/>
    </location>
</feature>
<dbReference type="EMBL" id="ML996565">
    <property type="protein sequence ID" value="KAF2763152.1"/>
    <property type="molecule type" value="Genomic_DNA"/>
</dbReference>
<name>A0A6A6WLW4_9PEZI</name>
<dbReference type="OrthoDB" id="3511049at2759"/>
<dbReference type="RefSeq" id="XP_033605603.1">
    <property type="nucleotide sequence ID" value="XM_033745129.1"/>
</dbReference>
<reference evidence="3" key="1">
    <citation type="journal article" date="2020" name="Stud. Mycol.">
        <title>101 Dothideomycetes genomes: a test case for predicting lifestyles and emergence of pathogens.</title>
        <authorList>
            <person name="Haridas S."/>
            <person name="Albert R."/>
            <person name="Binder M."/>
            <person name="Bloem J."/>
            <person name="Labutti K."/>
            <person name="Salamov A."/>
            <person name="Andreopoulos B."/>
            <person name="Baker S."/>
            <person name="Barry K."/>
            <person name="Bills G."/>
            <person name="Bluhm B."/>
            <person name="Cannon C."/>
            <person name="Castanera R."/>
            <person name="Culley D."/>
            <person name="Daum C."/>
            <person name="Ezra D."/>
            <person name="Gonzalez J."/>
            <person name="Henrissat B."/>
            <person name="Kuo A."/>
            <person name="Liang C."/>
            <person name="Lipzen A."/>
            <person name="Lutzoni F."/>
            <person name="Magnuson J."/>
            <person name="Mondo S."/>
            <person name="Nolan M."/>
            <person name="Ohm R."/>
            <person name="Pangilinan J."/>
            <person name="Park H.-J."/>
            <person name="Ramirez L."/>
            <person name="Alfaro M."/>
            <person name="Sun H."/>
            <person name="Tritt A."/>
            <person name="Yoshinaga Y."/>
            <person name="Zwiers L.-H."/>
            <person name="Turgeon B."/>
            <person name="Goodwin S."/>
            <person name="Spatafora J."/>
            <person name="Crous P."/>
            <person name="Grigoriev I."/>
        </authorList>
    </citation>
    <scope>NUCLEOTIDE SEQUENCE</scope>
    <source>
        <strain evidence="3">CBS 121739</strain>
    </source>
</reference>